<name>A0A6F8T0Y1_9GAMM</name>
<dbReference type="AlphaFoldDB" id="A0A6F8T0Y1"/>
<protein>
    <submittedName>
        <fullName evidence="1">Uncharacterized protein</fullName>
    </submittedName>
</protein>
<gene>
    <name evidence="1" type="ORF">TUM19329_04090</name>
</gene>
<sequence length="47" mass="5015">MLSTTALVATVIGIAMSQEQYDLGTSSVEETLVTAGVASHSYRLWII</sequence>
<dbReference type="KEGG" id="lant:TUM19329_04090"/>
<accession>A0A6F8T0Y1</accession>
<evidence type="ECO:0000313" key="1">
    <source>
        <dbReference type="EMBL" id="BCA94048.1"/>
    </source>
</evidence>
<keyword evidence="2" id="KW-1185">Reference proteome</keyword>
<dbReference type="EMBL" id="AP022839">
    <property type="protein sequence ID" value="BCA94048.1"/>
    <property type="molecule type" value="Genomic_DNA"/>
</dbReference>
<evidence type="ECO:0000313" key="2">
    <source>
        <dbReference type="Proteomes" id="UP000502894"/>
    </source>
</evidence>
<dbReference type="RefSeq" id="WP_173236034.1">
    <property type="nucleotide sequence ID" value="NZ_AP022839.1"/>
</dbReference>
<reference evidence="1" key="1">
    <citation type="journal article" date="2020" name="Microbiol. Resour. Announc.">
        <title>Complete Genome Sequence of Novel Psychrotolerant Legionella Strain TUM19329, Isolated from Antarctic Lake Sediment.</title>
        <authorList>
            <person name="Shimada S."/>
            <person name="Nakai R."/>
            <person name="Aoki K."/>
            <person name="Shimoeda N."/>
            <person name="Ohno G."/>
            <person name="Miyazaki Y."/>
            <person name="Kudoh S."/>
            <person name="Imura S."/>
            <person name="Watanabe K."/>
            <person name="Ishii Y."/>
            <person name="Tateda K."/>
        </authorList>
    </citation>
    <scope>NUCLEOTIDE SEQUENCE [LARGE SCALE GENOMIC DNA]</scope>
    <source>
        <strain evidence="1">TUM19329</strain>
    </source>
</reference>
<dbReference type="Proteomes" id="UP000502894">
    <property type="component" value="Chromosome"/>
</dbReference>
<organism evidence="1 2">
    <name type="scientific">Legionella antarctica</name>
    <dbReference type="NCBI Taxonomy" id="2708020"/>
    <lineage>
        <taxon>Bacteria</taxon>
        <taxon>Pseudomonadati</taxon>
        <taxon>Pseudomonadota</taxon>
        <taxon>Gammaproteobacteria</taxon>
        <taxon>Legionellales</taxon>
        <taxon>Legionellaceae</taxon>
        <taxon>Legionella</taxon>
    </lineage>
</organism>
<proteinExistence type="predicted"/>